<dbReference type="InterPro" id="IPR010572">
    <property type="entry name" value="Tail_dom"/>
</dbReference>
<reference evidence="3" key="1">
    <citation type="submission" date="2017-06" db="EMBL/GenBank/DDBJ databases">
        <title>Novel phages from South African skin metaviromes.</title>
        <authorList>
            <person name="van Zyl L.J."/>
            <person name="Abrahams Y."/>
            <person name="Stander E.A."/>
            <person name="Kirby B.M."/>
            <person name="Clavaud C."/>
            <person name="Farcet C."/>
            <person name="Breton L."/>
            <person name="Trindade M.I."/>
        </authorList>
    </citation>
    <scope>NUCLEOTIDE SEQUENCE</scope>
</reference>
<evidence type="ECO:0000313" key="3">
    <source>
        <dbReference type="EMBL" id="ASN72757.1"/>
    </source>
</evidence>
<dbReference type="Pfam" id="PF06605">
    <property type="entry name" value="Prophage_tail"/>
    <property type="match status" value="1"/>
</dbReference>
<feature type="domain" description="Tal N-terminal tail tube TT1" evidence="2">
    <location>
        <begin position="1"/>
        <end position="90"/>
    </location>
</feature>
<sequence>MAIALKTLQGREYPLQVETKLNEKLNEDGSLEFEIVENNATFDAIGSITKMWTVSNIGGDGDPREYRIVMLDKTTVGEKMKISVKARPVELDDLNNTRIYETYNGSFTGKEYFDLVFKSTGYKYILNKKVESSKFENLGNHETNLELFKKGLERYDLEYEYDANTKTFSLFDSVEHKADYYIKAGVNANNVKIQEDASKCYTYIKGFGGFDDQQTYNEASLQYEYTHPLADLVGKRHAPPVIDGRMTKPDTLYTSSHGAS</sequence>
<feature type="domain" description="Tail spike" evidence="1">
    <location>
        <begin position="94"/>
        <end position="252"/>
    </location>
</feature>
<evidence type="ECO:0000259" key="1">
    <source>
        <dbReference type="Pfam" id="PF06605"/>
    </source>
</evidence>
<accession>A0A2H4JG17</accession>
<organism evidence="3">
    <name type="scientific">uncultured Caudovirales phage</name>
    <dbReference type="NCBI Taxonomy" id="2100421"/>
    <lineage>
        <taxon>Viruses</taxon>
        <taxon>Duplodnaviria</taxon>
        <taxon>Heunggongvirae</taxon>
        <taxon>Uroviricota</taxon>
        <taxon>Caudoviricetes</taxon>
        <taxon>Peduoviridae</taxon>
        <taxon>Maltschvirus</taxon>
        <taxon>Maltschvirus maltsch</taxon>
    </lineage>
</organism>
<gene>
    <name evidence="3" type="ORF">10S4_1</name>
</gene>
<dbReference type="EMBL" id="MF417972">
    <property type="protein sequence ID" value="ASN72757.1"/>
    <property type="molecule type" value="Genomic_DNA"/>
</dbReference>
<name>A0A2H4JG17_9CAUD</name>
<dbReference type="InterPro" id="IPR056060">
    <property type="entry name" value="Tal_TT1_dom"/>
</dbReference>
<feature type="non-terminal residue" evidence="3">
    <location>
        <position position="260"/>
    </location>
</feature>
<proteinExistence type="predicted"/>
<protein>
    <submittedName>
        <fullName evidence="3">Uncharacterized protein</fullName>
    </submittedName>
</protein>
<dbReference type="Pfam" id="PF24650">
    <property type="entry name" value="TT1_Tal"/>
    <property type="match status" value="1"/>
</dbReference>
<evidence type="ECO:0000259" key="2">
    <source>
        <dbReference type="Pfam" id="PF24650"/>
    </source>
</evidence>
<dbReference type="Gene3D" id="3.55.50.40">
    <property type="match status" value="1"/>
</dbReference>